<feature type="coiled-coil region" evidence="1">
    <location>
        <begin position="986"/>
        <end position="1086"/>
    </location>
</feature>
<keyword evidence="1" id="KW-0175">Coiled coil</keyword>
<dbReference type="PANTHER" id="PTHR43939:SF68">
    <property type="entry name" value="CENTROSOMAL PROTEIN OF 290 KDA-LIKE"/>
    <property type="match status" value="1"/>
</dbReference>
<evidence type="ECO:0000256" key="1">
    <source>
        <dbReference type="SAM" id="Coils"/>
    </source>
</evidence>
<feature type="coiled-coil region" evidence="1">
    <location>
        <begin position="674"/>
        <end position="711"/>
    </location>
</feature>
<reference evidence="2 3" key="1">
    <citation type="journal article" date="2020" name="IScience">
        <title>Genome Sequencing of the Endangered Kingdonia uniflora (Circaeasteraceae, Ranunculales) Reveals Potential Mechanisms of Evolutionary Specialization.</title>
        <authorList>
            <person name="Sun Y."/>
            <person name="Deng T."/>
            <person name="Zhang A."/>
            <person name="Moore M.J."/>
            <person name="Landis J.B."/>
            <person name="Lin N."/>
            <person name="Zhang H."/>
            <person name="Zhang X."/>
            <person name="Huang J."/>
            <person name="Zhang X."/>
            <person name="Sun H."/>
            <person name="Wang H."/>
        </authorList>
    </citation>
    <scope>NUCLEOTIDE SEQUENCE [LARGE SCALE GENOMIC DNA]</scope>
    <source>
        <strain evidence="2">TB1705</strain>
        <tissue evidence="2">Leaf</tissue>
    </source>
</reference>
<evidence type="ECO:0000313" key="3">
    <source>
        <dbReference type="Proteomes" id="UP000541444"/>
    </source>
</evidence>
<name>A0A7J7NDZ7_9MAGN</name>
<sequence>MSENWNLGYDLDVNGDQTHEAQHIEESLKFGSSNDDGNLVILSEIERTTAVGDGGGSIEEEKNGFVDVGSTTAESVVGGEFMEVHVPIATDQEVNSVMVETDGTDDENQFQDAAMFVDAPEELILSDGRNVDVGESMTSVQNQDEWGGKLDNQDFQIQMVEGKEQVYRLTDELASLQIKVHKAIGEKETMARVHKDEREMFMSELADLYHQLELMNNQHSFGLENNYGLAYPLTMAETEDWKDKTEVSPTTLQLMIRDCSKFAMLLNKNLGEKLQSEGTIRELHAILFTKDQDVEELGAKVSELSITHDVVISYLGSLQSLWSQEILEHKRKEFDLMNTLNQIEDSNKSLMVQLEKEKESVLMVDAEVRKTKMELDQEKAKSANAKEKLGMAVTKGKALVQQRDSLKRALAEKTNELEKCLIDLKEKSNSLEAAEVNKGELVKTQSFITTLQESLSQKEIILKEIEETLLQADAPDGFHPVDLVEKVQWFKDKKDALKQALTERTNELEKCLVELQEKSEEAQVAKDEFVNTQSLITSLQESLSQKEIILKEIEETLSQVDTPEGLDLIEKFGLFKDQRNALKEALAEKTNELEKCSVDLQEKSNALDETEFNKEELAKSQSLTSSLQESLTQKEILLKEIEEALSHVDTTDGFQPTDLVEKFEWFKDQRNSLKQALTEKTNELEKCLVDLQEKSNALEETEVNKEELVKNQSFTSSLQESLSQKEIFLRQIEEILSQIDSPDGFGTVDVVEKVRLFMDQRKILENVASEYGKLKDILSFMGLPETIISFDLESKVNWLWESLRDANDKITELQGVLGSAQVSVTSHESVLSESRNEIGRLTTSLLSEKRENGALRASLEDISCKYEAVVENEFRVSSEKGQMMRRILEASGMDDGELYEPFSNMDALVEKCILNIKEQTSASLATSHVGTEQFERIQTSLYVQNQELTLCNELLEEATIERAKVLDLSNELKRVSLEVITLTDERDSMRKDLERSDERYALLREKLSMAVKKGKGLVQEREGLRNSLNEKNTEIEKLKLELQQHESMLTECRDQISRLSSDSQCIQKLKVDLAAMKDQRDQLEHFLLESNGMLQKVIESIEDVVLPVDAVFNEPVEKVKWIAKQFHEYHVGRTSAEQELEEVKREATSLAGKFEENCATITSLEIALSNAERKINLFAEEAEDGQSRRSFIEQELEKAKEETCSLGSKFQEACANIKSLEETLFDTEKNLSVLVDGKNNVEVHKTALEKELEKLKSELGFQANKLAETNAAVESHKNVLLHAQNNISLLVSEKENADKEILTLNAKLIASKEELAGTHGSLENQFAELFGLVKHFNILLKDDSLLSSMMQGFKKNFESLRNMSLLLESIRSQFIKKGSSEDLQEDADSENGTDLQNLLSEDVDGYPYGTMHTIEKNAPSLSDISSYFIKIVEGFETKNKFLEDKFENCSSSLDELIVVLLRPLLTTRDEVFAVLGKMESLKLEVKHLEAYKHAQESTISTLQHDINILLLACSDAAKELQVEVDYSLDASFDPGTESLTHKLEKLKNVSLITIENLQNKLKQNQVTSQNAIKERDLNCKRVSELESDLEALQSICSEMKLKVQDYQDKEYILKEKNADLPSMKTEVADCHLLADSAVKTLFEKINGITIPLKKSDVENQEFYGSTPAKKLFDIIDNFIEMQRQMELLSHDKKELQSSLDGYVIQTESLESEAENAKNDLAEMTVKLEKIVQELGGNNVLEDQKFTGVKGFLPLLESLVMTLSLDTETSKSIAQESVFKLEENQKVIHELSTKVKMLEDTVQSRPALSALVQERSILESSLVTGSEISEIENVVPLGRKSTSPVPYAAHVRTMRKGSSDHLALNIDSESDLLINHRETDDDKGHVFKSLNTSGLVPVQGKLMADRVDGLW</sequence>
<feature type="coiled-coil region" evidence="1">
    <location>
        <begin position="1133"/>
        <end position="1202"/>
    </location>
</feature>
<dbReference type="PANTHER" id="PTHR43939">
    <property type="entry name" value="COILED-COIL DOMAIN-CONTAINING PROTEIN 158"/>
    <property type="match status" value="1"/>
</dbReference>
<dbReference type="OrthoDB" id="10255522at2759"/>
<evidence type="ECO:0000313" key="2">
    <source>
        <dbReference type="EMBL" id="KAF6165405.1"/>
    </source>
</evidence>
<dbReference type="EMBL" id="JACGCM010000854">
    <property type="protein sequence ID" value="KAF6165405.1"/>
    <property type="molecule type" value="Genomic_DNA"/>
</dbReference>
<dbReference type="SUPFAM" id="SSF57997">
    <property type="entry name" value="Tropomyosin"/>
    <property type="match status" value="1"/>
</dbReference>
<feature type="coiled-coil region" evidence="1">
    <location>
        <begin position="1554"/>
        <end position="1609"/>
    </location>
</feature>
<protein>
    <submittedName>
        <fullName evidence="2">Uncharacterized protein</fullName>
    </submittedName>
</protein>
<organism evidence="2 3">
    <name type="scientific">Kingdonia uniflora</name>
    <dbReference type="NCBI Taxonomy" id="39325"/>
    <lineage>
        <taxon>Eukaryota</taxon>
        <taxon>Viridiplantae</taxon>
        <taxon>Streptophyta</taxon>
        <taxon>Embryophyta</taxon>
        <taxon>Tracheophyta</taxon>
        <taxon>Spermatophyta</taxon>
        <taxon>Magnoliopsida</taxon>
        <taxon>Ranunculales</taxon>
        <taxon>Circaeasteraceae</taxon>
        <taxon>Kingdonia</taxon>
    </lineage>
</organism>
<feature type="coiled-coil region" evidence="1">
    <location>
        <begin position="340"/>
        <end position="468"/>
    </location>
</feature>
<feature type="coiled-coil region" evidence="1">
    <location>
        <begin position="498"/>
        <end position="620"/>
    </location>
</feature>
<feature type="coiled-coil region" evidence="1">
    <location>
        <begin position="1238"/>
        <end position="1314"/>
    </location>
</feature>
<keyword evidence="3" id="KW-1185">Reference proteome</keyword>
<dbReference type="Proteomes" id="UP000541444">
    <property type="component" value="Unassembled WGS sequence"/>
</dbReference>
<accession>A0A7J7NDZ7</accession>
<gene>
    <name evidence="2" type="ORF">GIB67_018849</name>
</gene>
<comment type="caution">
    <text evidence="2">The sequence shown here is derived from an EMBL/GenBank/DDBJ whole genome shotgun (WGS) entry which is preliminary data.</text>
</comment>
<proteinExistence type="predicted"/>
<feature type="coiled-coil region" evidence="1">
    <location>
        <begin position="1699"/>
        <end position="1733"/>
    </location>
</feature>